<dbReference type="InterPro" id="IPR052732">
    <property type="entry name" value="Cell-binding_unc_protein"/>
</dbReference>
<dbReference type="PANTHER" id="PTHR43883:SF1">
    <property type="entry name" value="GLUCONOKINASE"/>
    <property type="match status" value="1"/>
</dbReference>
<dbReference type="Proteomes" id="UP000253426">
    <property type="component" value="Unassembled WGS sequence"/>
</dbReference>
<dbReference type="Gene3D" id="3.30.470.30">
    <property type="entry name" value="DNA ligase/mRNA capping enzyme"/>
    <property type="match status" value="1"/>
</dbReference>
<accession>A0A366HI04</accession>
<dbReference type="EMBL" id="QNRR01000006">
    <property type="protein sequence ID" value="RBP42397.1"/>
    <property type="molecule type" value="Genomic_DNA"/>
</dbReference>
<dbReference type="AlphaFoldDB" id="A0A366HI04"/>
<evidence type="ECO:0000256" key="1">
    <source>
        <dbReference type="SAM" id="MobiDB-lite"/>
    </source>
</evidence>
<dbReference type="SUPFAM" id="SSF56091">
    <property type="entry name" value="DNA ligase/mRNA capping enzyme, catalytic domain"/>
    <property type="match status" value="1"/>
</dbReference>
<evidence type="ECO:0000313" key="3">
    <source>
        <dbReference type="EMBL" id="RBP42397.1"/>
    </source>
</evidence>
<protein>
    <submittedName>
        <fullName evidence="3">RNA ligase</fullName>
    </submittedName>
</protein>
<organism evidence="3 4">
    <name type="scientific">Roseimicrobium gellanilyticum</name>
    <dbReference type="NCBI Taxonomy" id="748857"/>
    <lineage>
        <taxon>Bacteria</taxon>
        <taxon>Pseudomonadati</taxon>
        <taxon>Verrucomicrobiota</taxon>
        <taxon>Verrucomicrobiia</taxon>
        <taxon>Verrucomicrobiales</taxon>
        <taxon>Verrucomicrobiaceae</taxon>
        <taxon>Roseimicrobium</taxon>
    </lineage>
</organism>
<dbReference type="InterPro" id="IPR021122">
    <property type="entry name" value="RNA_ligase_dom_REL/Rnl2"/>
</dbReference>
<keyword evidence="4" id="KW-1185">Reference proteome</keyword>
<name>A0A366HI04_9BACT</name>
<reference evidence="3 4" key="1">
    <citation type="submission" date="2018-06" db="EMBL/GenBank/DDBJ databases">
        <title>Genomic Encyclopedia of Type Strains, Phase IV (KMG-IV): sequencing the most valuable type-strain genomes for metagenomic binning, comparative biology and taxonomic classification.</title>
        <authorList>
            <person name="Goeker M."/>
        </authorList>
    </citation>
    <scope>NUCLEOTIDE SEQUENCE [LARGE SCALE GENOMIC DNA]</scope>
    <source>
        <strain evidence="3 4">DSM 25532</strain>
    </source>
</reference>
<proteinExistence type="predicted"/>
<dbReference type="GO" id="GO:0016874">
    <property type="term" value="F:ligase activity"/>
    <property type="evidence" value="ECO:0007669"/>
    <property type="project" value="UniProtKB-KW"/>
</dbReference>
<evidence type="ECO:0000313" key="4">
    <source>
        <dbReference type="Proteomes" id="UP000253426"/>
    </source>
</evidence>
<sequence>MGASRDHFTKYPRTPHLFGSKGTDDDRHLGPRESAAFVKDASLIVEEKLDGTNVGIHFLSNGRLFLQCRGHEITEGMHPQYDLFKQWTAVKQPVLEEMLRDRYILFGEWLYARHSVHYHALPHYFFEFDIYDKEGEVFLSLEQRLIMLEGTGIHTVPVVHQGPATEKQLQALTGPSAYDAEFVHPGDDGTDNRMEGLYLRTESDGAVTGRAKVVRPEFVEKIKESTHWQHQQMVPNELAPGADIWS</sequence>
<comment type="caution">
    <text evidence="3">The sequence shown here is derived from an EMBL/GenBank/DDBJ whole genome shotgun (WGS) entry which is preliminary data.</text>
</comment>
<feature type="domain" description="RNA ligase" evidence="2">
    <location>
        <begin position="43"/>
        <end position="214"/>
    </location>
</feature>
<dbReference type="RefSeq" id="WP_113959533.1">
    <property type="nucleotide sequence ID" value="NZ_QNRR01000006.1"/>
</dbReference>
<dbReference type="PANTHER" id="PTHR43883">
    <property type="entry name" value="SLR0207 PROTEIN"/>
    <property type="match status" value="1"/>
</dbReference>
<dbReference type="OrthoDB" id="255834at2"/>
<dbReference type="Pfam" id="PF09414">
    <property type="entry name" value="RNA_ligase"/>
    <property type="match status" value="1"/>
</dbReference>
<keyword evidence="3" id="KW-0436">Ligase</keyword>
<gene>
    <name evidence="3" type="ORF">DES53_106103</name>
</gene>
<feature type="region of interest" description="Disordered" evidence="1">
    <location>
        <begin position="1"/>
        <end position="26"/>
    </location>
</feature>
<evidence type="ECO:0000259" key="2">
    <source>
        <dbReference type="Pfam" id="PF09414"/>
    </source>
</evidence>